<name>A0A6V7HFD0_9HYME</name>
<feature type="non-terminal residue" evidence="2">
    <location>
        <position position="355"/>
    </location>
</feature>
<dbReference type="InterPro" id="IPR010629">
    <property type="entry name" value="Ins_allergen"/>
</dbReference>
<feature type="transmembrane region" description="Helical" evidence="1">
    <location>
        <begin position="111"/>
        <end position="134"/>
    </location>
</feature>
<accession>A0A6V7HFD0</accession>
<reference evidence="2" key="1">
    <citation type="submission" date="2020-07" db="EMBL/GenBank/DDBJ databases">
        <authorList>
            <person name="Nazaruddin N."/>
        </authorList>
    </citation>
    <scope>NUCLEOTIDE SEQUENCE</scope>
</reference>
<evidence type="ECO:0000256" key="1">
    <source>
        <dbReference type="SAM" id="Phobius"/>
    </source>
</evidence>
<keyword evidence="1" id="KW-1133">Transmembrane helix</keyword>
<dbReference type="EMBL" id="CAJDYZ010011210">
    <property type="protein sequence ID" value="CAD1479123.1"/>
    <property type="molecule type" value="Genomic_DNA"/>
</dbReference>
<protein>
    <recommendedName>
        <fullName evidence="4">Protein G12</fullName>
    </recommendedName>
</protein>
<keyword evidence="3" id="KW-1185">Reference proteome</keyword>
<dbReference type="Proteomes" id="UP000752696">
    <property type="component" value="Unassembled WGS sequence"/>
</dbReference>
<organism evidence="2 3">
    <name type="scientific">Heterotrigona itama</name>
    <dbReference type="NCBI Taxonomy" id="395501"/>
    <lineage>
        <taxon>Eukaryota</taxon>
        <taxon>Metazoa</taxon>
        <taxon>Ecdysozoa</taxon>
        <taxon>Arthropoda</taxon>
        <taxon>Hexapoda</taxon>
        <taxon>Insecta</taxon>
        <taxon>Pterygota</taxon>
        <taxon>Neoptera</taxon>
        <taxon>Endopterygota</taxon>
        <taxon>Hymenoptera</taxon>
        <taxon>Apocrita</taxon>
        <taxon>Aculeata</taxon>
        <taxon>Apoidea</taxon>
        <taxon>Anthophila</taxon>
        <taxon>Apidae</taxon>
        <taxon>Heterotrigona</taxon>
    </lineage>
</organism>
<evidence type="ECO:0008006" key="4">
    <source>
        <dbReference type="Google" id="ProtNLM"/>
    </source>
</evidence>
<evidence type="ECO:0000313" key="2">
    <source>
        <dbReference type="EMBL" id="CAD1479123.1"/>
    </source>
</evidence>
<dbReference type="PANTHER" id="PTHR21163">
    <property type="entry name" value="PROTEIN G12"/>
    <property type="match status" value="1"/>
</dbReference>
<sequence>MRHQRGLGTGARIKKSYLSLEVAPYCYLIIYECSLVYINGREKFHVVVLQPAIKVITVSSHMDHYKIPFQLSEIISARKSTRLEHISEFRSNFYDRKCSLVFIVLHLSRQLTLFVLQMKFAVVLFAAFVAFATVSSHTLPDFGKGPLHEDIQYFLDLIPVDKITGVVLQYAAEDAEFQNLLLYFKTSDFKSMIDEIEAIPEFHKFADYLQNNGVYIYSALNKLNRVIGLPPFHQFSNTQKITGGLKGLFEDVKALVSYDKFIHGYVYKMKTSEAFRGFVAELKSNGNQQFVNALYKNQKFLNFRTKLVQGGLDITLIEDVIYTVLGVEFPNFNKLKMETFASTELSKDIQDFLKL</sequence>
<dbReference type="AlphaFoldDB" id="A0A6V7HFD0"/>
<dbReference type="Pfam" id="PF06757">
    <property type="entry name" value="Ins_allergen_rp"/>
    <property type="match status" value="1"/>
</dbReference>
<proteinExistence type="predicted"/>
<evidence type="ECO:0000313" key="3">
    <source>
        <dbReference type="Proteomes" id="UP000752696"/>
    </source>
</evidence>
<dbReference type="OrthoDB" id="7882129at2759"/>
<comment type="caution">
    <text evidence="2">The sequence shown here is derived from an EMBL/GenBank/DDBJ whole genome shotgun (WGS) entry which is preliminary data.</text>
</comment>
<dbReference type="PANTHER" id="PTHR21163:SF1">
    <property type="entry name" value="PROTEIN G12"/>
    <property type="match status" value="1"/>
</dbReference>
<keyword evidence="1" id="KW-0472">Membrane</keyword>
<keyword evidence="1" id="KW-0812">Transmembrane</keyword>
<gene>
    <name evidence="2" type="ORF">MHI_LOCUS842867</name>
</gene>